<comment type="similarity">
    <text evidence="2">Belongs to the ABC transporter superfamily.</text>
</comment>
<feature type="domain" description="ABC transporter" evidence="9">
    <location>
        <begin position="2"/>
        <end position="240"/>
    </location>
</feature>
<dbReference type="SUPFAM" id="SSF52540">
    <property type="entry name" value="P-loop containing nucleoside triphosphate hydrolases"/>
    <property type="match status" value="1"/>
</dbReference>
<dbReference type="NCBIfam" id="TIGR04520">
    <property type="entry name" value="ECF_ATPase_1"/>
    <property type="match status" value="1"/>
</dbReference>
<keyword evidence="6" id="KW-0067">ATP-binding</keyword>
<evidence type="ECO:0000256" key="7">
    <source>
        <dbReference type="ARBA" id="ARBA00022967"/>
    </source>
</evidence>
<evidence type="ECO:0000313" key="10">
    <source>
        <dbReference type="EMBL" id="KKN29067.1"/>
    </source>
</evidence>
<evidence type="ECO:0000256" key="8">
    <source>
        <dbReference type="ARBA" id="ARBA00023136"/>
    </source>
</evidence>
<dbReference type="SMART" id="SM00382">
    <property type="entry name" value="AAA"/>
    <property type="match status" value="1"/>
</dbReference>
<dbReference type="GO" id="GO:0043190">
    <property type="term" value="C:ATP-binding cassette (ABC) transporter complex"/>
    <property type="evidence" value="ECO:0007669"/>
    <property type="project" value="TreeGrafter"/>
</dbReference>
<comment type="subcellular location">
    <subcellularLocation>
        <location evidence="1">Cell membrane</location>
    </subcellularLocation>
</comment>
<organism evidence="10">
    <name type="scientific">marine sediment metagenome</name>
    <dbReference type="NCBI Taxonomy" id="412755"/>
    <lineage>
        <taxon>unclassified sequences</taxon>
        <taxon>metagenomes</taxon>
        <taxon>ecological metagenomes</taxon>
    </lineage>
</organism>
<dbReference type="PANTHER" id="PTHR43553:SF24">
    <property type="entry name" value="ENERGY-COUPLING FACTOR TRANSPORTER ATP-BINDING PROTEIN ECFA1"/>
    <property type="match status" value="1"/>
</dbReference>
<proteinExistence type="inferred from homology"/>
<keyword evidence="8" id="KW-0472">Membrane</keyword>
<dbReference type="CDD" id="cd03225">
    <property type="entry name" value="ABC_cobalt_CbiO_domain1"/>
    <property type="match status" value="1"/>
</dbReference>
<dbReference type="PANTHER" id="PTHR43553">
    <property type="entry name" value="HEAVY METAL TRANSPORTER"/>
    <property type="match status" value="1"/>
</dbReference>
<evidence type="ECO:0000256" key="2">
    <source>
        <dbReference type="ARBA" id="ARBA00005417"/>
    </source>
</evidence>
<evidence type="ECO:0000256" key="4">
    <source>
        <dbReference type="ARBA" id="ARBA00022475"/>
    </source>
</evidence>
<dbReference type="PROSITE" id="PS50893">
    <property type="entry name" value="ABC_TRANSPORTER_2"/>
    <property type="match status" value="1"/>
</dbReference>
<dbReference type="GO" id="GO:0005524">
    <property type="term" value="F:ATP binding"/>
    <property type="evidence" value="ECO:0007669"/>
    <property type="project" value="UniProtKB-KW"/>
</dbReference>
<protein>
    <recommendedName>
        <fullName evidence="9">ABC transporter domain-containing protein</fullName>
    </recommendedName>
</protein>
<dbReference type="InterPro" id="IPR003439">
    <property type="entry name" value="ABC_transporter-like_ATP-bd"/>
</dbReference>
<evidence type="ECO:0000259" key="9">
    <source>
        <dbReference type="PROSITE" id="PS50893"/>
    </source>
</evidence>
<dbReference type="EMBL" id="LAZR01002513">
    <property type="protein sequence ID" value="KKN29067.1"/>
    <property type="molecule type" value="Genomic_DNA"/>
</dbReference>
<dbReference type="FunFam" id="3.40.50.300:FF:000224">
    <property type="entry name" value="Energy-coupling factor transporter ATP-binding protein EcfA"/>
    <property type="match status" value="1"/>
</dbReference>
<sequence length="275" mass="30757">MIKIKDVSFNYNKDQDSETKALSKIDLTIKKDEFVSIIGLNGSGKSTLSHMLNGLLKPQQGEVLVDGISTADDDNMFAIRQKVGLLFQNPDNQIIATIVEEDIAFGPENIGVERDEIHKRIEDSLKAVGMEAYRRHEPHALSAGQKQKIAIAGVLAMRPEYLVFDEPTSYLDPAGRRNLMLLLKELNTEQGVAIINVTHFPEQLFYGQRVVAMHEGSIVFDGKVAQFFENKEALALTGIETPLWLQLKDRFEIYHEGLEQADSNEKLGDILCSLS</sequence>
<keyword evidence="3" id="KW-0813">Transport</keyword>
<dbReference type="GO" id="GO:0016887">
    <property type="term" value="F:ATP hydrolysis activity"/>
    <property type="evidence" value="ECO:0007669"/>
    <property type="project" value="InterPro"/>
</dbReference>
<dbReference type="InterPro" id="IPR015856">
    <property type="entry name" value="ABC_transpr_CbiO/EcfA_su"/>
</dbReference>
<keyword evidence="7" id="KW-1278">Translocase</keyword>
<keyword evidence="4" id="KW-1003">Cell membrane</keyword>
<dbReference type="InterPro" id="IPR017871">
    <property type="entry name" value="ABC_transporter-like_CS"/>
</dbReference>
<dbReference type="InterPro" id="IPR030947">
    <property type="entry name" value="EcfA_1"/>
</dbReference>
<evidence type="ECO:0000256" key="5">
    <source>
        <dbReference type="ARBA" id="ARBA00022741"/>
    </source>
</evidence>
<dbReference type="InterPro" id="IPR050095">
    <property type="entry name" value="ECF_ABC_transporter_ATP-bd"/>
</dbReference>
<evidence type="ECO:0000256" key="6">
    <source>
        <dbReference type="ARBA" id="ARBA00022840"/>
    </source>
</evidence>
<dbReference type="Gene3D" id="3.40.50.300">
    <property type="entry name" value="P-loop containing nucleotide triphosphate hydrolases"/>
    <property type="match status" value="1"/>
</dbReference>
<gene>
    <name evidence="10" type="ORF">LCGC14_0847890</name>
</gene>
<name>A0A0F9PWG8_9ZZZZ</name>
<keyword evidence="5" id="KW-0547">Nucleotide-binding</keyword>
<evidence type="ECO:0000256" key="3">
    <source>
        <dbReference type="ARBA" id="ARBA00022448"/>
    </source>
</evidence>
<dbReference type="GO" id="GO:0042626">
    <property type="term" value="F:ATPase-coupled transmembrane transporter activity"/>
    <property type="evidence" value="ECO:0007669"/>
    <property type="project" value="TreeGrafter"/>
</dbReference>
<dbReference type="AlphaFoldDB" id="A0A0F9PWG8"/>
<dbReference type="Pfam" id="PF00005">
    <property type="entry name" value="ABC_tran"/>
    <property type="match status" value="1"/>
</dbReference>
<reference evidence="10" key="1">
    <citation type="journal article" date="2015" name="Nature">
        <title>Complex archaea that bridge the gap between prokaryotes and eukaryotes.</title>
        <authorList>
            <person name="Spang A."/>
            <person name="Saw J.H."/>
            <person name="Jorgensen S.L."/>
            <person name="Zaremba-Niedzwiedzka K."/>
            <person name="Martijn J."/>
            <person name="Lind A.E."/>
            <person name="van Eijk R."/>
            <person name="Schleper C."/>
            <person name="Guy L."/>
            <person name="Ettema T.J."/>
        </authorList>
    </citation>
    <scope>NUCLEOTIDE SEQUENCE</scope>
</reference>
<dbReference type="PROSITE" id="PS00211">
    <property type="entry name" value="ABC_TRANSPORTER_1"/>
    <property type="match status" value="1"/>
</dbReference>
<dbReference type="InterPro" id="IPR027417">
    <property type="entry name" value="P-loop_NTPase"/>
</dbReference>
<evidence type="ECO:0000256" key="1">
    <source>
        <dbReference type="ARBA" id="ARBA00004236"/>
    </source>
</evidence>
<dbReference type="InterPro" id="IPR003593">
    <property type="entry name" value="AAA+_ATPase"/>
</dbReference>
<accession>A0A0F9PWG8</accession>
<comment type="caution">
    <text evidence="10">The sequence shown here is derived from an EMBL/GenBank/DDBJ whole genome shotgun (WGS) entry which is preliminary data.</text>
</comment>